<name>A0ABT9Y5P4_9FIRM</name>
<keyword evidence="2" id="KW-1185">Reference proteome</keyword>
<evidence type="ECO:0000313" key="1">
    <source>
        <dbReference type="EMBL" id="MDQ0202876.1"/>
    </source>
</evidence>
<sequence length="72" mass="8599">MDNADKKLLDKFLESNFDLRFFEIDRVSDVRVKITDKKGQHMTLVVRDGVIKNGGNRYYRLAPNNVWYSYRK</sequence>
<accession>A0ABT9Y5P4</accession>
<dbReference type="Proteomes" id="UP001239167">
    <property type="component" value="Unassembled WGS sequence"/>
</dbReference>
<comment type="caution">
    <text evidence="1">The sequence shown here is derived from an EMBL/GenBank/DDBJ whole genome shotgun (WGS) entry which is preliminary data.</text>
</comment>
<organism evidence="1 2">
    <name type="scientific">Pectinatus haikarae</name>
    <dbReference type="NCBI Taxonomy" id="349096"/>
    <lineage>
        <taxon>Bacteria</taxon>
        <taxon>Bacillati</taxon>
        <taxon>Bacillota</taxon>
        <taxon>Negativicutes</taxon>
        <taxon>Selenomonadales</taxon>
        <taxon>Selenomonadaceae</taxon>
        <taxon>Pectinatus</taxon>
    </lineage>
</organism>
<protein>
    <submittedName>
        <fullName evidence="1">Uncharacterized protein</fullName>
    </submittedName>
</protein>
<gene>
    <name evidence="1" type="ORF">J2S01_000572</name>
</gene>
<dbReference type="EMBL" id="JAUSUE010000003">
    <property type="protein sequence ID" value="MDQ0202876.1"/>
    <property type="molecule type" value="Genomic_DNA"/>
</dbReference>
<reference evidence="1 2" key="1">
    <citation type="submission" date="2023-07" db="EMBL/GenBank/DDBJ databases">
        <title>Genomic Encyclopedia of Type Strains, Phase IV (KMG-IV): sequencing the most valuable type-strain genomes for metagenomic binning, comparative biology and taxonomic classification.</title>
        <authorList>
            <person name="Goeker M."/>
        </authorList>
    </citation>
    <scope>NUCLEOTIDE SEQUENCE [LARGE SCALE GENOMIC DNA]</scope>
    <source>
        <strain evidence="1 2">DSM 16980</strain>
    </source>
</reference>
<dbReference type="RefSeq" id="WP_307222841.1">
    <property type="nucleotide sequence ID" value="NZ_CP116940.1"/>
</dbReference>
<evidence type="ECO:0000313" key="2">
    <source>
        <dbReference type="Proteomes" id="UP001239167"/>
    </source>
</evidence>
<proteinExistence type="predicted"/>